<organism evidence="13 14">
    <name type="scientific">Zymoseptoria brevis</name>
    <dbReference type="NCBI Taxonomy" id="1047168"/>
    <lineage>
        <taxon>Eukaryota</taxon>
        <taxon>Fungi</taxon>
        <taxon>Dikarya</taxon>
        <taxon>Ascomycota</taxon>
        <taxon>Pezizomycotina</taxon>
        <taxon>Dothideomycetes</taxon>
        <taxon>Dothideomycetidae</taxon>
        <taxon>Mycosphaerellales</taxon>
        <taxon>Mycosphaerellaceae</taxon>
        <taxon>Zymoseptoria</taxon>
    </lineage>
</organism>
<dbReference type="Proteomes" id="UP000033647">
    <property type="component" value="Unassembled WGS sequence"/>
</dbReference>
<keyword evidence="4 11" id="KW-0812">Transmembrane</keyword>
<dbReference type="PROSITE" id="PS51384">
    <property type="entry name" value="FAD_FR"/>
    <property type="match status" value="1"/>
</dbReference>
<feature type="region of interest" description="Disordered" evidence="10">
    <location>
        <begin position="597"/>
        <end position="628"/>
    </location>
</feature>
<evidence type="ECO:0000313" key="13">
    <source>
        <dbReference type="EMBL" id="KJX99143.1"/>
    </source>
</evidence>
<keyword evidence="7" id="KW-0406">Ion transport</keyword>
<dbReference type="SFLD" id="SFLDS00052">
    <property type="entry name" value="Ferric_Reductase_Domain"/>
    <property type="match status" value="1"/>
</dbReference>
<sequence length="708" mass="78011">MDHSGMGHSDMDMGDSMGDMDMGMDNSSTPILSPDGVDFSNSTQAADFLEQLLNDDDLKVIGNDYAKKFWYGIVTIIALATLLNFLRWLTLQSRLRQAARRRQEPARPRSVFSRWFATLTATVREVTYLQSTPTDRFLWFKVPPLGTILLLLSYGAFVLALEFVDNNTPGARYWQALGVRAGWLAVAQMPLLVLLINKNNVIGMLTGASYERLNVLHRWSSRIMLLMAILHFGYQSYGWQKFGLTQLEWTTDDCPTTGIAAFAILLWMNLSTLAPVRYWSYEFFVVQHVLSFFGFVIAVVFHLPSTAYGSRIYIFIPIGIYVLDRAIRSLQYIWTNARASRATIVQMTGGVTKIRLSNKAIKNWRAGSHVLISLPKFGMMQSHPATMLSTPRSHNGDLVFILKSHKGFTRRIMLGANTSETALLPHSKEESTSGQNAQVVETHLALLDGPYGGSQSDFAAFDSVCLLAGSTGVTFTLSLLNDLADRVARTDRRLPVRRVHFVWCVKDSSWATWVAGEISAAYEKLHAAGIEVEISVHVTCVEQFTEAGNDPKECGCACDKSQGPCCCVLVDDEADDVDAIRPAETVISTSEKKTAIAEEKTVQSSSSSSSSNSYARLRTSPRPTGRRMPVLPCATFYSGRPDIRDIVTDVLDGAEGESGLAVCGPVGLSKEVRNTVVGLSDERAVHKGGRNASGQAAQGCYLHVESFS</sequence>
<dbReference type="GO" id="GO:0005886">
    <property type="term" value="C:plasma membrane"/>
    <property type="evidence" value="ECO:0007669"/>
    <property type="project" value="TreeGrafter"/>
</dbReference>
<dbReference type="EMBL" id="LAFY01000364">
    <property type="protein sequence ID" value="KJX99143.1"/>
    <property type="molecule type" value="Genomic_DNA"/>
</dbReference>
<evidence type="ECO:0000256" key="5">
    <source>
        <dbReference type="ARBA" id="ARBA00022989"/>
    </source>
</evidence>
<dbReference type="InterPro" id="IPR051410">
    <property type="entry name" value="Ferric/Cupric_Reductase"/>
</dbReference>
<keyword evidence="3" id="KW-0813">Transport</keyword>
<feature type="compositionally biased region" description="Basic and acidic residues" evidence="10">
    <location>
        <begin position="1"/>
        <end position="11"/>
    </location>
</feature>
<dbReference type="Pfam" id="PF08030">
    <property type="entry name" value="NAD_binding_6"/>
    <property type="match status" value="1"/>
</dbReference>
<evidence type="ECO:0000256" key="3">
    <source>
        <dbReference type="ARBA" id="ARBA00022448"/>
    </source>
</evidence>
<feature type="transmembrane region" description="Helical" evidence="11">
    <location>
        <begin position="173"/>
        <end position="196"/>
    </location>
</feature>
<dbReference type="InterPro" id="IPR013130">
    <property type="entry name" value="Fe3_Rdtase_TM_dom"/>
</dbReference>
<feature type="compositionally biased region" description="Low complexity" evidence="10">
    <location>
        <begin position="604"/>
        <end position="613"/>
    </location>
</feature>
<dbReference type="OrthoDB" id="3944240at2759"/>
<dbReference type="PANTHER" id="PTHR32361">
    <property type="entry name" value="FERRIC/CUPRIC REDUCTASE TRANSMEMBRANE COMPONENT"/>
    <property type="match status" value="1"/>
</dbReference>
<feature type="transmembrane region" description="Helical" evidence="11">
    <location>
        <begin position="257"/>
        <end position="276"/>
    </location>
</feature>
<keyword evidence="14" id="KW-1185">Reference proteome</keyword>
<evidence type="ECO:0000256" key="9">
    <source>
        <dbReference type="ARBA" id="ARBA00023180"/>
    </source>
</evidence>
<dbReference type="STRING" id="1047168.A0A0F4GPI4"/>
<feature type="transmembrane region" description="Helical" evidence="11">
    <location>
        <begin position="283"/>
        <end position="301"/>
    </location>
</feature>
<keyword evidence="5 11" id="KW-1133">Transmembrane helix</keyword>
<keyword evidence="9" id="KW-0325">Glycoprotein</keyword>
<name>A0A0F4GPI4_9PEZI</name>
<dbReference type="SFLD" id="SFLDG01168">
    <property type="entry name" value="Ferric_reductase_subgroup_(FRE"/>
    <property type="match status" value="1"/>
</dbReference>
<comment type="subcellular location">
    <subcellularLocation>
        <location evidence="1">Membrane</location>
        <topology evidence="1">Multi-pass membrane protein</topology>
    </subcellularLocation>
</comment>
<evidence type="ECO:0000256" key="4">
    <source>
        <dbReference type="ARBA" id="ARBA00022692"/>
    </source>
</evidence>
<evidence type="ECO:0000313" key="14">
    <source>
        <dbReference type="Proteomes" id="UP000033647"/>
    </source>
</evidence>
<proteinExistence type="inferred from homology"/>
<evidence type="ECO:0000256" key="6">
    <source>
        <dbReference type="ARBA" id="ARBA00023002"/>
    </source>
</evidence>
<dbReference type="GO" id="GO:0015677">
    <property type="term" value="P:copper ion import"/>
    <property type="evidence" value="ECO:0007669"/>
    <property type="project" value="TreeGrafter"/>
</dbReference>
<dbReference type="Pfam" id="PF01794">
    <property type="entry name" value="Ferric_reduct"/>
    <property type="match status" value="1"/>
</dbReference>
<feature type="transmembrane region" description="Helical" evidence="11">
    <location>
        <begin position="219"/>
        <end position="237"/>
    </location>
</feature>
<feature type="transmembrane region" description="Helical" evidence="11">
    <location>
        <begin position="138"/>
        <end position="161"/>
    </location>
</feature>
<dbReference type="InterPro" id="IPR013121">
    <property type="entry name" value="Fe_red_NAD-bd_6"/>
</dbReference>
<dbReference type="PANTHER" id="PTHR32361:SF9">
    <property type="entry name" value="FERRIC REDUCTASE TRANSMEMBRANE COMPONENT 3-RELATED"/>
    <property type="match status" value="1"/>
</dbReference>
<feature type="region of interest" description="Disordered" evidence="10">
    <location>
        <begin position="1"/>
        <end position="20"/>
    </location>
</feature>
<dbReference type="GO" id="GO:0006826">
    <property type="term" value="P:iron ion transport"/>
    <property type="evidence" value="ECO:0007669"/>
    <property type="project" value="TreeGrafter"/>
</dbReference>
<evidence type="ECO:0000256" key="2">
    <source>
        <dbReference type="ARBA" id="ARBA00006278"/>
    </source>
</evidence>
<dbReference type="AlphaFoldDB" id="A0A0F4GPI4"/>
<evidence type="ECO:0000256" key="11">
    <source>
        <dbReference type="SAM" id="Phobius"/>
    </source>
</evidence>
<evidence type="ECO:0000256" key="8">
    <source>
        <dbReference type="ARBA" id="ARBA00023136"/>
    </source>
</evidence>
<evidence type="ECO:0000256" key="7">
    <source>
        <dbReference type="ARBA" id="ARBA00023065"/>
    </source>
</evidence>
<comment type="caution">
    <text evidence="13">The sequence shown here is derived from an EMBL/GenBank/DDBJ whole genome shotgun (WGS) entry which is preliminary data.</text>
</comment>
<feature type="transmembrane region" description="Helical" evidence="11">
    <location>
        <begin position="69"/>
        <end position="91"/>
    </location>
</feature>
<evidence type="ECO:0000256" key="10">
    <source>
        <dbReference type="SAM" id="MobiDB-lite"/>
    </source>
</evidence>
<keyword evidence="8 11" id="KW-0472">Membrane</keyword>
<accession>A0A0F4GPI4</accession>
<evidence type="ECO:0000256" key="1">
    <source>
        <dbReference type="ARBA" id="ARBA00004141"/>
    </source>
</evidence>
<comment type="similarity">
    <text evidence="2">Belongs to the ferric reductase (FRE) family.</text>
</comment>
<dbReference type="GO" id="GO:0000293">
    <property type="term" value="F:ferric-chelate reductase activity"/>
    <property type="evidence" value="ECO:0007669"/>
    <property type="project" value="TreeGrafter"/>
</dbReference>
<dbReference type="Gene3D" id="3.40.50.80">
    <property type="entry name" value="Nucleotide-binding domain of ferredoxin-NADP reductase (FNR) module"/>
    <property type="match status" value="1"/>
</dbReference>
<dbReference type="InterPro" id="IPR017927">
    <property type="entry name" value="FAD-bd_FR_type"/>
</dbReference>
<keyword evidence="6" id="KW-0560">Oxidoreductase</keyword>
<protein>
    <submittedName>
        <fullName evidence="13">Metalloreductase transmembrane component like protein</fullName>
    </submittedName>
</protein>
<dbReference type="SUPFAM" id="SSF52343">
    <property type="entry name" value="Ferredoxin reductase-like, C-terminal NADP-linked domain"/>
    <property type="match status" value="1"/>
</dbReference>
<evidence type="ECO:0000259" key="12">
    <source>
        <dbReference type="PROSITE" id="PS51384"/>
    </source>
</evidence>
<gene>
    <name evidence="13" type="ORF">TI39_contig372g00027</name>
</gene>
<dbReference type="CDD" id="cd06186">
    <property type="entry name" value="NOX_Duox_like_FAD_NADP"/>
    <property type="match status" value="1"/>
</dbReference>
<feature type="domain" description="FAD-binding FR-type" evidence="12">
    <location>
        <begin position="332"/>
        <end position="457"/>
    </location>
</feature>
<dbReference type="InterPro" id="IPR039261">
    <property type="entry name" value="FNR_nucleotide-bd"/>
</dbReference>
<reference evidence="13 14" key="1">
    <citation type="submission" date="2015-03" db="EMBL/GenBank/DDBJ databases">
        <title>RNA-seq based gene annotation and comparative genomics of four Zymoseptoria species reveal species-specific pathogenicity related genes and transposable element activity.</title>
        <authorList>
            <person name="Grandaubert J."/>
            <person name="Bhattacharyya A."/>
            <person name="Stukenbrock E.H."/>
        </authorList>
    </citation>
    <scope>NUCLEOTIDE SEQUENCE [LARGE SCALE GENOMIC DNA]</scope>
    <source>
        <strain evidence="13 14">Zb18110</strain>
    </source>
</reference>
<dbReference type="GO" id="GO:0006879">
    <property type="term" value="P:intracellular iron ion homeostasis"/>
    <property type="evidence" value="ECO:0007669"/>
    <property type="project" value="TreeGrafter"/>
</dbReference>